<gene>
    <name evidence="1" type="ORF">CLIB1444_14S01882</name>
</gene>
<proteinExistence type="predicted"/>
<reference evidence="1" key="1">
    <citation type="submission" date="2022-06" db="EMBL/GenBank/DDBJ databases">
        <authorList>
            <person name="Legras J.-L."/>
            <person name="Devillers H."/>
            <person name="Grondin C."/>
        </authorList>
    </citation>
    <scope>NUCLEOTIDE SEQUENCE</scope>
    <source>
        <strain evidence="1">CLIB 1444</strain>
    </source>
</reference>
<dbReference type="EMBL" id="CALSDN010000014">
    <property type="protein sequence ID" value="CAH6723340.1"/>
    <property type="molecule type" value="Genomic_DNA"/>
</dbReference>
<keyword evidence="2" id="KW-1185">Reference proteome</keyword>
<name>A0ACA9YF60_9ASCO</name>
<evidence type="ECO:0000313" key="1">
    <source>
        <dbReference type="EMBL" id="CAH6723340.1"/>
    </source>
</evidence>
<dbReference type="Proteomes" id="UP001152531">
    <property type="component" value="Unassembled WGS sequence"/>
</dbReference>
<organism evidence="1 2">
    <name type="scientific">[Candida] jaroonii</name>
    <dbReference type="NCBI Taxonomy" id="467808"/>
    <lineage>
        <taxon>Eukaryota</taxon>
        <taxon>Fungi</taxon>
        <taxon>Dikarya</taxon>
        <taxon>Ascomycota</taxon>
        <taxon>Saccharomycotina</taxon>
        <taxon>Pichiomycetes</taxon>
        <taxon>Debaryomycetaceae</taxon>
        <taxon>Yamadazyma</taxon>
    </lineage>
</organism>
<comment type="caution">
    <text evidence="1">The sequence shown here is derived from an EMBL/GenBank/DDBJ whole genome shotgun (WGS) entry which is preliminary data.</text>
</comment>
<protein>
    <submittedName>
        <fullName evidence="1">4-hydroxy-4-methyl-2-oxoglutarate aldolase</fullName>
    </submittedName>
</protein>
<evidence type="ECO:0000313" key="2">
    <source>
        <dbReference type="Proteomes" id="UP001152531"/>
    </source>
</evidence>
<accession>A0ACA9YF60</accession>
<sequence length="254" mass="28538">MCDSVDRKLQVFKNPSNRLTISMFRKLANYSICDISDGMVKYGEKDGGFIPNLIQQSTTDTVIGKAYTVLYAPVNDPRPEIKEGYIDTVPKDSMLIIGLPKEYQMVNYPFVKINNALYGGLMSTRAQYLDCKGSIILGRIRDPQEHKDLKYPVWSYGIGSTSPSILKVVGINVPLEVKITDVEGDRIITINPEDIIMGDPSGIVKVNPDMVEKLLDYVPKRVDADGKVAEDIKNGRPAKEAQKFWRSRIQTIYQ</sequence>